<evidence type="ECO:0000313" key="6">
    <source>
        <dbReference type="Proteomes" id="UP000306477"/>
    </source>
</evidence>
<evidence type="ECO:0000313" key="5">
    <source>
        <dbReference type="EMBL" id="THE14839.1"/>
    </source>
</evidence>
<dbReference type="InterPro" id="IPR014078">
    <property type="entry name" value="Nudix_YtkD"/>
</dbReference>
<dbReference type="Pfam" id="PF00293">
    <property type="entry name" value="NUDIX"/>
    <property type="match status" value="1"/>
</dbReference>
<gene>
    <name evidence="5" type="primary">ytkD</name>
    <name evidence="5" type="ORF">E1I69_03210</name>
</gene>
<dbReference type="InterPro" id="IPR000086">
    <property type="entry name" value="NUDIX_hydrolase_dom"/>
</dbReference>
<evidence type="ECO:0000256" key="3">
    <source>
        <dbReference type="RuleBase" id="RU003476"/>
    </source>
</evidence>
<evidence type="ECO:0000259" key="4">
    <source>
        <dbReference type="PROSITE" id="PS51462"/>
    </source>
</evidence>
<proteinExistence type="inferred from homology"/>
<name>A0A4S3PY53_9BACI</name>
<evidence type="ECO:0000256" key="2">
    <source>
        <dbReference type="ARBA" id="ARBA00022801"/>
    </source>
</evidence>
<protein>
    <submittedName>
        <fullName evidence="5">Nucleoside triphosphatase YtkD</fullName>
    </submittedName>
</protein>
<dbReference type="Proteomes" id="UP000306477">
    <property type="component" value="Unassembled WGS sequence"/>
</dbReference>
<dbReference type="InterPro" id="IPR020084">
    <property type="entry name" value="NUDIX_hydrolase_CS"/>
</dbReference>
<dbReference type="RefSeq" id="WP_136378218.1">
    <property type="nucleotide sequence ID" value="NZ_SLUB01000003.1"/>
</dbReference>
<dbReference type="PRINTS" id="PR00502">
    <property type="entry name" value="NUDIXFAMILY"/>
</dbReference>
<reference evidence="5 6" key="1">
    <citation type="journal article" date="2019" name="Indoor Air">
        <title>Impacts of indoor surface finishes on bacterial viability.</title>
        <authorList>
            <person name="Hu J."/>
            <person name="Maamar S.B."/>
            <person name="Glawe A.J."/>
            <person name="Gottel N."/>
            <person name="Gilbert J.A."/>
            <person name="Hartmann E.M."/>
        </authorList>
    </citation>
    <scope>NUCLEOTIDE SEQUENCE [LARGE SCALE GENOMIC DNA]</scope>
    <source>
        <strain evidence="5 6">AF060A6</strain>
    </source>
</reference>
<feature type="domain" description="Nudix hydrolase" evidence="4">
    <location>
        <begin position="11"/>
        <end position="142"/>
    </location>
</feature>
<keyword evidence="6" id="KW-1185">Reference proteome</keyword>
<comment type="caution">
    <text evidence="5">The sequence shown here is derived from an EMBL/GenBank/DDBJ whole genome shotgun (WGS) entry which is preliminary data.</text>
</comment>
<dbReference type="CDD" id="cd04665">
    <property type="entry name" value="NUDIX_RppH"/>
    <property type="match status" value="1"/>
</dbReference>
<keyword evidence="2 3" id="KW-0378">Hydrolase</keyword>
<dbReference type="OrthoDB" id="9131041at2"/>
<dbReference type="PROSITE" id="PS00893">
    <property type="entry name" value="NUDIX_BOX"/>
    <property type="match status" value="1"/>
</dbReference>
<dbReference type="SUPFAM" id="SSF55811">
    <property type="entry name" value="Nudix"/>
    <property type="match status" value="1"/>
</dbReference>
<sequence length="162" mass="18799">MIVFHDMYHNEVNLSFTPDPFSTHPKHVWVICRYDGHWLLTDHSERGLEFPGGKVEEGETADAAALREVMEETGAEVSELAYIGQYKVIGKGKTIIKNIYFAEIERLLEKQDYFETKGPVLLKEIPLDTVKFDRRYSFIMKDDVLPHSLDYVENYIKTKKAL</sequence>
<evidence type="ECO:0000256" key="1">
    <source>
        <dbReference type="ARBA" id="ARBA00005582"/>
    </source>
</evidence>
<dbReference type="AlphaFoldDB" id="A0A4S3PY53"/>
<dbReference type="GO" id="GO:0016787">
    <property type="term" value="F:hydrolase activity"/>
    <property type="evidence" value="ECO:0007669"/>
    <property type="project" value="UniProtKB-KW"/>
</dbReference>
<dbReference type="Gene3D" id="3.90.79.10">
    <property type="entry name" value="Nucleoside Triphosphate Pyrophosphohydrolase"/>
    <property type="match status" value="1"/>
</dbReference>
<dbReference type="PANTHER" id="PTHR43736">
    <property type="entry name" value="ADP-RIBOSE PYROPHOSPHATASE"/>
    <property type="match status" value="1"/>
</dbReference>
<dbReference type="PROSITE" id="PS51462">
    <property type="entry name" value="NUDIX"/>
    <property type="match status" value="1"/>
</dbReference>
<dbReference type="STRING" id="1033734.GCA_000285535_03879"/>
<comment type="similarity">
    <text evidence="1 3">Belongs to the Nudix hydrolase family.</text>
</comment>
<dbReference type="EMBL" id="SLUB01000003">
    <property type="protein sequence ID" value="THE14839.1"/>
    <property type="molecule type" value="Genomic_DNA"/>
</dbReference>
<dbReference type="InterPro" id="IPR015797">
    <property type="entry name" value="NUDIX_hydrolase-like_dom_sf"/>
</dbReference>
<dbReference type="InterPro" id="IPR020476">
    <property type="entry name" value="Nudix_hydrolase"/>
</dbReference>
<organism evidence="5 6">
    <name type="scientific">Bacillus timonensis</name>
    <dbReference type="NCBI Taxonomy" id="1033734"/>
    <lineage>
        <taxon>Bacteria</taxon>
        <taxon>Bacillati</taxon>
        <taxon>Bacillota</taxon>
        <taxon>Bacilli</taxon>
        <taxon>Bacillales</taxon>
        <taxon>Bacillaceae</taxon>
        <taxon>Bacillus</taxon>
    </lineage>
</organism>
<dbReference type="NCBIfam" id="TIGR02705">
    <property type="entry name" value="nudix_YtkD"/>
    <property type="match status" value="1"/>
</dbReference>
<accession>A0A4S3PY53</accession>
<dbReference type="PANTHER" id="PTHR43736:SF1">
    <property type="entry name" value="DIHYDRONEOPTERIN TRIPHOSPHATE DIPHOSPHATASE"/>
    <property type="match status" value="1"/>
</dbReference>